<name>A0ABN0IR86_9STRE</name>
<dbReference type="Proteomes" id="UP000011769">
    <property type="component" value="Unassembled WGS sequence"/>
</dbReference>
<dbReference type="PANTHER" id="PTHR42756:SF1">
    <property type="entry name" value="TRANSCRIPTIONAL REPRESSOR OF EMRAB OPERON"/>
    <property type="match status" value="1"/>
</dbReference>
<evidence type="ECO:0000313" key="5">
    <source>
        <dbReference type="EMBL" id="EMG25329.1"/>
    </source>
</evidence>
<evidence type="ECO:0000256" key="1">
    <source>
        <dbReference type="ARBA" id="ARBA00023015"/>
    </source>
</evidence>
<evidence type="ECO:0000256" key="2">
    <source>
        <dbReference type="ARBA" id="ARBA00023125"/>
    </source>
</evidence>
<evidence type="ECO:0000313" key="6">
    <source>
        <dbReference type="Proteomes" id="UP000011769"/>
    </source>
</evidence>
<dbReference type="PANTHER" id="PTHR42756">
    <property type="entry name" value="TRANSCRIPTIONAL REGULATOR, MARR"/>
    <property type="match status" value="1"/>
</dbReference>
<comment type="caution">
    <text evidence="5">The sequence shown here is derived from an EMBL/GenBank/DDBJ whole genome shotgun (WGS) entry which is preliminary data.</text>
</comment>
<keyword evidence="3" id="KW-0804">Transcription</keyword>
<dbReference type="InterPro" id="IPR036388">
    <property type="entry name" value="WH-like_DNA-bd_sf"/>
</dbReference>
<dbReference type="SMART" id="SM00347">
    <property type="entry name" value="HTH_MARR"/>
    <property type="match status" value="1"/>
</dbReference>
<gene>
    <name evidence="5" type="ORF">SPJ1_0740</name>
</gene>
<sequence>MTIKAYLLGGVELEYNKINDYLVDVFNRILVIEEISLKTSQFNDVSLKEMHTIEIIGKYDNVTPSDVARELMVTLGTVTTSLNKLEAKGYINRTRSVNDRRVVFLSLTKRGRLLNRLHAKFHKNMVGHVTEGMDEESMEALLKGLKNLHQFLEDLI</sequence>
<keyword evidence="2" id="KW-0238">DNA-binding</keyword>
<keyword evidence="1" id="KW-0805">Transcription regulation</keyword>
<evidence type="ECO:0000259" key="4">
    <source>
        <dbReference type="PROSITE" id="PS50995"/>
    </source>
</evidence>
<proteinExistence type="predicted"/>
<dbReference type="InterPro" id="IPR036390">
    <property type="entry name" value="WH_DNA-bd_sf"/>
</dbReference>
<dbReference type="EMBL" id="ALYM01000003">
    <property type="protein sequence ID" value="EMG25329.1"/>
    <property type="molecule type" value="Genomic_DNA"/>
</dbReference>
<accession>A0ABN0IR86</accession>
<dbReference type="Pfam" id="PF01047">
    <property type="entry name" value="MarR"/>
    <property type="match status" value="1"/>
</dbReference>
<organism evidence="5 6">
    <name type="scientific">Streptococcus parauberis KRS-02083</name>
    <dbReference type="NCBI Taxonomy" id="1207545"/>
    <lineage>
        <taxon>Bacteria</taxon>
        <taxon>Bacillati</taxon>
        <taxon>Bacillota</taxon>
        <taxon>Bacilli</taxon>
        <taxon>Lactobacillales</taxon>
        <taxon>Streptococcaceae</taxon>
        <taxon>Streptococcus</taxon>
    </lineage>
</organism>
<dbReference type="InterPro" id="IPR000835">
    <property type="entry name" value="HTH_MarR-typ"/>
</dbReference>
<dbReference type="InterPro" id="IPR011991">
    <property type="entry name" value="ArsR-like_HTH"/>
</dbReference>
<dbReference type="PROSITE" id="PS50995">
    <property type="entry name" value="HTH_MARR_2"/>
    <property type="match status" value="1"/>
</dbReference>
<dbReference type="SUPFAM" id="SSF46785">
    <property type="entry name" value="Winged helix' DNA-binding domain"/>
    <property type="match status" value="1"/>
</dbReference>
<dbReference type="PRINTS" id="PR00598">
    <property type="entry name" value="HTHMARR"/>
</dbReference>
<dbReference type="Gene3D" id="1.10.10.10">
    <property type="entry name" value="Winged helix-like DNA-binding domain superfamily/Winged helix DNA-binding domain"/>
    <property type="match status" value="1"/>
</dbReference>
<dbReference type="CDD" id="cd00090">
    <property type="entry name" value="HTH_ARSR"/>
    <property type="match status" value="1"/>
</dbReference>
<reference evidence="5 6" key="1">
    <citation type="journal article" date="2013" name="PLoS ONE">
        <title>Comparative Genomic Characterization of Three Streptococcus parauberis Strains in Fish Pathogen, as Assessed by Wide-Genome Analyses.</title>
        <authorList>
            <person name="Nho S.W."/>
            <person name="Hikima J."/>
            <person name="Park S.B."/>
            <person name="Jang H.B."/>
            <person name="Cha I.S."/>
            <person name="Yasuike M."/>
            <person name="Nakamura Y."/>
            <person name="Fujiwara A."/>
            <person name="Sano M."/>
            <person name="Kanai K."/>
            <person name="Kondo H."/>
            <person name="Hirono I."/>
            <person name="Takeyama H."/>
            <person name="Aoki T."/>
            <person name="Jung T.S."/>
        </authorList>
    </citation>
    <scope>NUCLEOTIDE SEQUENCE [LARGE SCALE GENOMIC DNA]</scope>
    <source>
        <strain evidence="5 6">KRS-02083</strain>
    </source>
</reference>
<feature type="domain" description="HTH marR-type" evidence="4">
    <location>
        <begin position="15"/>
        <end position="150"/>
    </location>
</feature>
<evidence type="ECO:0000256" key="3">
    <source>
        <dbReference type="ARBA" id="ARBA00023163"/>
    </source>
</evidence>
<keyword evidence="6" id="KW-1185">Reference proteome</keyword>
<protein>
    <submittedName>
        <fullName evidence="5">Transcriptional regulator of fatty acid biosynthesis</fullName>
    </submittedName>
</protein>